<evidence type="ECO:0000256" key="5">
    <source>
        <dbReference type="ARBA" id="ARBA00022729"/>
    </source>
</evidence>
<evidence type="ECO:0000256" key="4">
    <source>
        <dbReference type="ARBA" id="ARBA00022692"/>
    </source>
</evidence>
<accession>A0AAW2SDC2</accession>
<keyword evidence="7" id="KW-1133">Transmembrane helix</keyword>
<dbReference type="PRINTS" id="PR00019">
    <property type="entry name" value="LEURICHRPT"/>
</dbReference>
<gene>
    <name evidence="10" type="ORF">Scaly_0397000</name>
</gene>
<protein>
    <submittedName>
        <fullName evidence="10">Uncharacterized protein</fullName>
    </submittedName>
</protein>
<evidence type="ECO:0000256" key="2">
    <source>
        <dbReference type="ARBA" id="ARBA00009592"/>
    </source>
</evidence>
<evidence type="ECO:0000256" key="9">
    <source>
        <dbReference type="ARBA" id="ARBA00023180"/>
    </source>
</evidence>
<keyword evidence="6" id="KW-0677">Repeat</keyword>
<reference evidence="10" key="1">
    <citation type="submission" date="2020-06" db="EMBL/GenBank/DDBJ databases">
        <authorList>
            <person name="Li T."/>
            <person name="Hu X."/>
            <person name="Zhang T."/>
            <person name="Song X."/>
            <person name="Zhang H."/>
            <person name="Dai N."/>
            <person name="Sheng W."/>
            <person name="Hou X."/>
            <person name="Wei L."/>
        </authorList>
    </citation>
    <scope>NUCLEOTIDE SEQUENCE</scope>
    <source>
        <strain evidence="10">KEN8</strain>
        <tissue evidence="10">Leaf</tissue>
    </source>
</reference>
<evidence type="ECO:0000256" key="1">
    <source>
        <dbReference type="ARBA" id="ARBA00004479"/>
    </source>
</evidence>
<keyword evidence="3" id="KW-0433">Leucine-rich repeat</keyword>
<dbReference type="InterPro" id="IPR001611">
    <property type="entry name" value="Leu-rich_rpt"/>
</dbReference>
<dbReference type="PANTHER" id="PTHR48063:SF46">
    <property type="entry name" value="LEUCINE-RICH REPEAT-CONTAINING N-TERMINAL PLANT-TYPE DOMAIN-CONTAINING PROTEIN"/>
    <property type="match status" value="1"/>
</dbReference>
<evidence type="ECO:0000256" key="8">
    <source>
        <dbReference type="ARBA" id="ARBA00023136"/>
    </source>
</evidence>
<dbReference type="Gene3D" id="3.80.10.10">
    <property type="entry name" value="Ribonuclease Inhibitor"/>
    <property type="match status" value="1"/>
</dbReference>
<keyword evidence="9" id="KW-0325">Glycoprotein</keyword>
<dbReference type="EMBL" id="JACGWM010000002">
    <property type="protein sequence ID" value="KAL0390399.1"/>
    <property type="molecule type" value="Genomic_DNA"/>
</dbReference>
<dbReference type="InterPro" id="IPR032675">
    <property type="entry name" value="LRR_dom_sf"/>
</dbReference>
<reference evidence="10" key="2">
    <citation type="journal article" date="2024" name="Plant">
        <title>Genomic evolution and insights into agronomic trait innovations of Sesamum species.</title>
        <authorList>
            <person name="Miao H."/>
            <person name="Wang L."/>
            <person name="Qu L."/>
            <person name="Liu H."/>
            <person name="Sun Y."/>
            <person name="Le M."/>
            <person name="Wang Q."/>
            <person name="Wei S."/>
            <person name="Zheng Y."/>
            <person name="Lin W."/>
            <person name="Duan Y."/>
            <person name="Cao H."/>
            <person name="Xiong S."/>
            <person name="Wang X."/>
            <person name="Wei L."/>
            <person name="Li C."/>
            <person name="Ma Q."/>
            <person name="Ju M."/>
            <person name="Zhao R."/>
            <person name="Li G."/>
            <person name="Mu C."/>
            <person name="Tian Q."/>
            <person name="Mei H."/>
            <person name="Zhang T."/>
            <person name="Gao T."/>
            <person name="Zhang H."/>
        </authorList>
    </citation>
    <scope>NUCLEOTIDE SEQUENCE</scope>
    <source>
        <strain evidence="10">KEN8</strain>
    </source>
</reference>
<sequence>MPHPFVINLSQNFLSGDLPHELGRLPALIADNNSSDFGYLALPFLFDSQEYNHLFNMLRGLKVGTNSLSGNIPEELGQLKLLQGLDLSNNNFNGSIPDELSRLLNLETLDMSGNHLSGEIPQSLAGLHFLFSFSVANNDLEGEIPSGGQFDTFSAASFEGNPKLCGNVSKRKCPSVKQVEMEQPEPESSWFNILSFGLGYIVGLLG</sequence>
<dbReference type="SUPFAM" id="SSF52058">
    <property type="entry name" value="L domain-like"/>
    <property type="match status" value="1"/>
</dbReference>
<keyword evidence="4" id="KW-0812">Transmembrane</keyword>
<dbReference type="PANTHER" id="PTHR48063">
    <property type="entry name" value="LRR RECEPTOR-LIKE KINASE"/>
    <property type="match status" value="1"/>
</dbReference>
<dbReference type="InterPro" id="IPR046956">
    <property type="entry name" value="RLP23-like"/>
</dbReference>
<organism evidence="10">
    <name type="scientific">Sesamum calycinum</name>
    <dbReference type="NCBI Taxonomy" id="2727403"/>
    <lineage>
        <taxon>Eukaryota</taxon>
        <taxon>Viridiplantae</taxon>
        <taxon>Streptophyta</taxon>
        <taxon>Embryophyta</taxon>
        <taxon>Tracheophyta</taxon>
        <taxon>Spermatophyta</taxon>
        <taxon>Magnoliopsida</taxon>
        <taxon>eudicotyledons</taxon>
        <taxon>Gunneridae</taxon>
        <taxon>Pentapetalae</taxon>
        <taxon>asterids</taxon>
        <taxon>lamiids</taxon>
        <taxon>Lamiales</taxon>
        <taxon>Pedaliaceae</taxon>
        <taxon>Sesamum</taxon>
    </lineage>
</organism>
<dbReference type="FunFam" id="3.80.10.10:FF:000111">
    <property type="entry name" value="LRR receptor-like serine/threonine-protein kinase ERECTA"/>
    <property type="match status" value="1"/>
</dbReference>
<name>A0AAW2SDC2_9LAMI</name>
<evidence type="ECO:0000313" key="10">
    <source>
        <dbReference type="EMBL" id="KAL0390399.1"/>
    </source>
</evidence>
<evidence type="ECO:0000256" key="6">
    <source>
        <dbReference type="ARBA" id="ARBA00022737"/>
    </source>
</evidence>
<dbReference type="Pfam" id="PF00560">
    <property type="entry name" value="LRR_1"/>
    <property type="match status" value="3"/>
</dbReference>
<evidence type="ECO:0000256" key="3">
    <source>
        <dbReference type="ARBA" id="ARBA00022614"/>
    </source>
</evidence>
<dbReference type="AlphaFoldDB" id="A0AAW2SDC2"/>
<proteinExistence type="inferred from homology"/>
<comment type="similarity">
    <text evidence="2">Belongs to the RLP family.</text>
</comment>
<keyword evidence="5" id="KW-0732">Signal</keyword>
<comment type="caution">
    <text evidence="10">The sequence shown here is derived from an EMBL/GenBank/DDBJ whole genome shotgun (WGS) entry which is preliminary data.</text>
</comment>
<evidence type="ECO:0000256" key="7">
    <source>
        <dbReference type="ARBA" id="ARBA00022989"/>
    </source>
</evidence>
<dbReference type="GO" id="GO:0016020">
    <property type="term" value="C:membrane"/>
    <property type="evidence" value="ECO:0007669"/>
    <property type="project" value="UniProtKB-SubCell"/>
</dbReference>
<comment type="subcellular location">
    <subcellularLocation>
        <location evidence="1">Membrane</location>
        <topology evidence="1">Single-pass type I membrane protein</topology>
    </subcellularLocation>
</comment>
<keyword evidence="8" id="KW-0472">Membrane</keyword>